<protein>
    <submittedName>
        <fullName evidence="3">Uncharacterized protein</fullName>
    </submittedName>
</protein>
<keyword evidence="4" id="KW-1185">Reference proteome</keyword>
<feature type="transmembrane region" description="Helical" evidence="2">
    <location>
        <begin position="42"/>
        <end position="62"/>
    </location>
</feature>
<comment type="caution">
    <text evidence="3">The sequence shown here is derived from an EMBL/GenBank/DDBJ whole genome shotgun (WGS) entry which is preliminary data.</text>
</comment>
<dbReference type="EMBL" id="CAKOFQ010007416">
    <property type="protein sequence ID" value="CAH2000657.1"/>
    <property type="molecule type" value="Genomic_DNA"/>
</dbReference>
<keyword evidence="2" id="KW-1133">Transmembrane helix</keyword>
<name>A0A9P0PXA2_ACAOB</name>
<keyword evidence="2" id="KW-0472">Membrane</keyword>
<dbReference type="Proteomes" id="UP001152888">
    <property type="component" value="Unassembled WGS sequence"/>
</dbReference>
<feature type="region of interest" description="Disordered" evidence="1">
    <location>
        <begin position="1"/>
        <end position="30"/>
    </location>
</feature>
<feature type="compositionally biased region" description="Polar residues" evidence="1">
    <location>
        <begin position="19"/>
        <end position="30"/>
    </location>
</feature>
<evidence type="ECO:0000256" key="1">
    <source>
        <dbReference type="SAM" id="MobiDB-lite"/>
    </source>
</evidence>
<keyword evidence="2" id="KW-0812">Transmembrane</keyword>
<sequence length="66" mass="7214">MTQNSNVAVPYRRSEVQHSHASVSRPPSAQRNVHAFTAPCRALFGLATFFLVVVFTIGFSIVSHGN</sequence>
<evidence type="ECO:0000313" key="4">
    <source>
        <dbReference type="Proteomes" id="UP001152888"/>
    </source>
</evidence>
<proteinExistence type="predicted"/>
<accession>A0A9P0PXA2</accession>
<dbReference type="AlphaFoldDB" id="A0A9P0PXA2"/>
<reference evidence="3" key="1">
    <citation type="submission" date="2022-03" db="EMBL/GenBank/DDBJ databases">
        <authorList>
            <person name="Sayadi A."/>
        </authorList>
    </citation>
    <scope>NUCLEOTIDE SEQUENCE</scope>
</reference>
<evidence type="ECO:0000313" key="3">
    <source>
        <dbReference type="EMBL" id="CAH2000657.1"/>
    </source>
</evidence>
<organism evidence="3 4">
    <name type="scientific">Acanthoscelides obtectus</name>
    <name type="common">Bean weevil</name>
    <name type="synonym">Bruchus obtectus</name>
    <dbReference type="NCBI Taxonomy" id="200917"/>
    <lineage>
        <taxon>Eukaryota</taxon>
        <taxon>Metazoa</taxon>
        <taxon>Ecdysozoa</taxon>
        <taxon>Arthropoda</taxon>
        <taxon>Hexapoda</taxon>
        <taxon>Insecta</taxon>
        <taxon>Pterygota</taxon>
        <taxon>Neoptera</taxon>
        <taxon>Endopterygota</taxon>
        <taxon>Coleoptera</taxon>
        <taxon>Polyphaga</taxon>
        <taxon>Cucujiformia</taxon>
        <taxon>Chrysomeloidea</taxon>
        <taxon>Chrysomelidae</taxon>
        <taxon>Bruchinae</taxon>
        <taxon>Bruchini</taxon>
        <taxon>Acanthoscelides</taxon>
    </lineage>
</organism>
<evidence type="ECO:0000256" key="2">
    <source>
        <dbReference type="SAM" id="Phobius"/>
    </source>
</evidence>
<gene>
    <name evidence="3" type="ORF">ACAOBT_LOCUS25701</name>
</gene>